<dbReference type="Proteomes" id="UP000349468">
    <property type="component" value="Unassembled WGS sequence"/>
</dbReference>
<dbReference type="EMBL" id="CABVIK010000006">
    <property type="protein sequence ID" value="VVO92806.1"/>
    <property type="molecule type" value="Genomic_DNA"/>
</dbReference>
<organism evidence="1 2">
    <name type="scientific">Pseudomonas fluorescens</name>
    <dbReference type="NCBI Taxonomy" id="294"/>
    <lineage>
        <taxon>Bacteria</taxon>
        <taxon>Pseudomonadati</taxon>
        <taxon>Pseudomonadota</taxon>
        <taxon>Gammaproteobacteria</taxon>
        <taxon>Pseudomonadales</taxon>
        <taxon>Pseudomonadaceae</taxon>
        <taxon>Pseudomonas</taxon>
    </lineage>
</organism>
<evidence type="ECO:0000313" key="2">
    <source>
        <dbReference type="Proteomes" id="UP000349468"/>
    </source>
</evidence>
<protein>
    <submittedName>
        <fullName evidence="1">Uncharacterized protein</fullName>
    </submittedName>
</protein>
<gene>
    <name evidence="1" type="ORF">PS870_02408</name>
</gene>
<proteinExistence type="predicted"/>
<dbReference type="AlphaFoldDB" id="A0A5E7JYT0"/>
<accession>A0A5E7JYT0</accession>
<reference evidence="1 2" key="1">
    <citation type="submission" date="2019-09" db="EMBL/GenBank/DDBJ databases">
        <authorList>
            <person name="Chandra G."/>
            <person name="Truman W A."/>
        </authorList>
    </citation>
    <scope>NUCLEOTIDE SEQUENCE [LARGE SCALE GENOMIC DNA]</scope>
    <source>
        <strain evidence="1">PS870</strain>
    </source>
</reference>
<evidence type="ECO:0000313" key="1">
    <source>
        <dbReference type="EMBL" id="VVO92806.1"/>
    </source>
</evidence>
<name>A0A5E7JYT0_PSEFL</name>
<sequence>MLLSASPFMPDLASAPESPSALYRSRHPAEPVPYTAQVTAESLKSAWRGRPVNGNQESRLLLDPIERHPVLLPSLRVGSITIARIPQVNSILQRRNTYTRAPPANRPVWPALSLRGPGARHQHRAASFPHFRHGKGLGTIPGRTPPVVDRAGSTMLAGRYWYETPSRARPLHGSRPASRPRHE</sequence>